<organism evidence="1 2">
    <name type="scientific">Pseudomonas syringae pv. cilantro</name>
    <dbReference type="NCBI Taxonomy" id="81035"/>
    <lineage>
        <taxon>Bacteria</taxon>
        <taxon>Pseudomonadati</taxon>
        <taxon>Pseudomonadota</taxon>
        <taxon>Gammaproteobacteria</taxon>
        <taxon>Pseudomonadales</taxon>
        <taxon>Pseudomonadaceae</taxon>
        <taxon>Pseudomonas</taxon>
        <taxon>Pseudomonas syringae</taxon>
    </lineage>
</organism>
<dbReference type="AlphaFoldDB" id="A0A0N1JP96"/>
<evidence type="ECO:0000313" key="1">
    <source>
        <dbReference type="EMBL" id="KPC32481.1"/>
    </source>
</evidence>
<proteinExistence type="predicted"/>
<dbReference type="EMBL" id="LGLN01000035">
    <property type="protein sequence ID" value="KPC32481.1"/>
    <property type="molecule type" value="Genomic_DNA"/>
</dbReference>
<comment type="caution">
    <text evidence="1">The sequence shown here is derived from an EMBL/GenBank/DDBJ whole genome shotgun (WGS) entry which is preliminary data.</text>
</comment>
<reference evidence="1 2" key="2">
    <citation type="submission" date="2015-10" db="EMBL/GenBank/DDBJ databases">
        <title>Comparative genomics and high-throughput reverse genetic screens identify a new phytobacterial MAMP and an Arabidopsis receptor required for immune elicitation.</title>
        <authorList>
            <person name="Mott G.A."/>
            <person name="Thakur S."/>
            <person name="Wang P.W."/>
            <person name="Desveaux D."/>
            <person name="Guttman D.S."/>
        </authorList>
    </citation>
    <scope>NUCLEOTIDE SEQUENCE [LARGE SCALE GENOMIC DNA]</scope>
    <source>
        <strain evidence="1 2">0788_9</strain>
    </source>
</reference>
<dbReference type="Proteomes" id="UP000037891">
    <property type="component" value="Unassembled WGS sequence"/>
</dbReference>
<protein>
    <submittedName>
        <fullName evidence="1">Uncharacterized protein</fullName>
    </submittedName>
</protein>
<name>A0A0N1JP96_PSESX</name>
<accession>A0A0N1JP96</accession>
<evidence type="ECO:0000313" key="2">
    <source>
        <dbReference type="Proteomes" id="UP000037891"/>
    </source>
</evidence>
<gene>
    <name evidence="1" type="ORF">ABJ99_4504</name>
</gene>
<sequence>MAGACSQAATGDGLTACGQAQVTEWPLNAASITPSEEILSNKLSQI</sequence>
<reference evidence="1 2" key="1">
    <citation type="submission" date="2015-07" db="EMBL/GenBank/DDBJ databases">
        <authorList>
            <person name="Noorani M."/>
        </authorList>
    </citation>
    <scope>NUCLEOTIDE SEQUENCE [LARGE SCALE GENOMIC DNA]</scope>
    <source>
        <strain evidence="1 2">0788_9</strain>
    </source>
</reference>